<feature type="region of interest" description="Disordered" evidence="7">
    <location>
        <begin position="1"/>
        <end position="34"/>
    </location>
</feature>
<organism evidence="9 10">
    <name type="scientific">Aspergillus glaucus CBS 516.65</name>
    <dbReference type="NCBI Taxonomy" id="1160497"/>
    <lineage>
        <taxon>Eukaryota</taxon>
        <taxon>Fungi</taxon>
        <taxon>Dikarya</taxon>
        <taxon>Ascomycota</taxon>
        <taxon>Pezizomycotina</taxon>
        <taxon>Eurotiomycetes</taxon>
        <taxon>Eurotiomycetidae</taxon>
        <taxon>Eurotiales</taxon>
        <taxon>Aspergillaceae</taxon>
        <taxon>Aspergillus</taxon>
        <taxon>Aspergillus subgen. Aspergillus</taxon>
    </lineage>
</organism>
<keyword evidence="10" id="KW-1185">Reference proteome</keyword>
<feature type="compositionally biased region" description="Basic and acidic residues" evidence="7">
    <location>
        <begin position="564"/>
        <end position="608"/>
    </location>
</feature>
<dbReference type="Gene3D" id="3.90.70.10">
    <property type="entry name" value="Cysteine proteinases"/>
    <property type="match status" value="1"/>
</dbReference>
<dbReference type="GO" id="GO:0006508">
    <property type="term" value="P:proteolysis"/>
    <property type="evidence" value="ECO:0007669"/>
    <property type="project" value="UniProtKB-KW"/>
</dbReference>
<dbReference type="PRINTS" id="PR00704">
    <property type="entry name" value="CALPAIN"/>
</dbReference>
<dbReference type="PANTHER" id="PTHR10183">
    <property type="entry name" value="CALPAIN"/>
    <property type="match status" value="1"/>
</dbReference>
<feature type="region of interest" description="Disordered" evidence="7">
    <location>
        <begin position="563"/>
        <end position="637"/>
    </location>
</feature>
<gene>
    <name evidence="9" type="ORF">ASPGLDRAFT_24201</name>
</gene>
<dbReference type="STRING" id="1160497.A0A1L9VQ46"/>
<keyword evidence="3 6" id="KW-0378">Hydrolase</keyword>
<proteinExistence type="inferred from homology"/>
<accession>A0A1L9VQ46</accession>
<dbReference type="FunFam" id="3.90.70.10:FF:000072">
    <property type="entry name" value="Cysteine proteinase"/>
    <property type="match status" value="1"/>
</dbReference>
<evidence type="ECO:0000256" key="1">
    <source>
        <dbReference type="ARBA" id="ARBA00007623"/>
    </source>
</evidence>
<sequence>MDHDDRGDLSFAPPSSRSGSRTPRKIKRQPPQETVRQFWDQFSAKFPGKVYTVLPDNPYARSKAARIPKGTIQGQNAAKPYHQARKECERSVNRIVRECERLNQKYTDPHFDIEVDLKSGSRHYLDGLDVCNLEMLPKGVKRVTEIFEKPQFYVNGPTASDVRQGRDGDCWLMAALCTLGNKRDLIDNICVARNEKVGVYGFVFFRDYDESLDERHVWDDITRKDTEEEYRKAFQTGSRALYFAQCADENEIWLPLLEKAFAKAHGDYSAIEGGFVGEAIEDLTGGVTIDILSSSVLDKDRFWNEELMKVNRDFLFGCGTGLWSNWLCPKYEGRPRDRKGIFENHSYSIMEAREIDGHRLLRLRNPWGKKEWSGAWSDGSEQWTPEWMEKLGHKFGNDGVFWICYDDLLKKYQHFDRTRLFGPEWTVTQQWTSLNVPWSADYHSTKFMIAVTEESPLVIVLSQLDSRYFKGLAGEYDFALKFRVQKDGEEDYLVRSQSNHLLKRSANAEITLKPGRYYVLMKITAYRHPGMESTDEAVSRLASRRREKLVQIGLSYDLAHAKGRVTETEREKKARENYERRSKALERERRRDETKRRLQKEWIRERKTAARKKRATERLAGRKDSLSSNQSLGNGVFKKGSLEDSLHIRADMVNSPATFGINGTIPAVQLNGYNKPKRKRDSRHLSIDTNCTADDFDCSELELLDGFEFDSDIDMPEEPEPAEQAPRGLSMYCPEESISDPWNAVCVVGLRVYSKDPRLSLEVVRPVPGDDVEAALDMDDPAVSATNERSGLDQLFI</sequence>
<feature type="domain" description="Calpain catalytic" evidence="8">
    <location>
        <begin position="141"/>
        <end position="421"/>
    </location>
</feature>
<dbReference type="InterPro" id="IPR022684">
    <property type="entry name" value="Calpain_cysteine_protease"/>
</dbReference>
<dbReference type="GO" id="GO:0004198">
    <property type="term" value="F:calcium-dependent cysteine-type endopeptidase activity"/>
    <property type="evidence" value="ECO:0007669"/>
    <property type="project" value="InterPro"/>
</dbReference>
<evidence type="ECO:0000256" key="5">
    <source>
        <dbReference type="PIRSR" id="PIRSR622684-1"/>
    </source>
</evidence>
<keyword evidence="4 6" id="KW-0788">Thiol protease</keyword>
<evidence type="ECO:0000259" key="8">
    <source>
        <dbReference type="PROSITE" id="PS50203"/>
    </source>
</evidence>
<dbReference type="CDD" id="cd00044">
    <property type="entry name" value="CysPc"/>
    <property type="match status" value="1"/>
</dbReference>
<feature type="compositionally biased region" description="Basic and acidic residues" evidence="7">
    <location>
        <begin position="616"/>
        <end position="625"/>
    </location>
</feature>
<evidence type="ECO:0000256" key="7">
    <source>
        <dbReference type="SAM" id="MobiDB-lite"/>
    </source>
</evidence>
<feature type="active site" evidence="5 6">
    <location>
        <position position="170"/>
    </location>
</feature>
<dbReference type="InterPro" id="IPR001300">
    <property type="entry name" value="Peptidase_C2_calpain_cat"/>
</dbReference>
<feature type="active site" evidence="5 6">
    <location>
        <position position="345"/>
    </location>
</feature>
<dbReference type="PANTHER" id="PTHR10183:SF379">
    <property type="entry name" value="CALPAIN-5"/>
    <property type="match status" value="1"/>
</dbReference>
<dbReference type="EMBL" id="KV878893">
    <property type="protein sequence ID" value="OJJ86048.1"/>
    <property type="molecule type" value="Genomic_DNA"/>
</dbReference>
<dbReference type="SUPFAM" id="SSF54001">
    <property type="entry name" value="Cysteine proteinases"/>
    <property type="match status" value="1"/>
</dbReference>
<comment type="similarity">
    <text evidence="1">Belongs to the peptidase C2 family.</text>
</comment>
<reference evidence="10" key="1">
    <citation type="journal article" date="2017" name="Genome Biol.">
        <title>Comparative genomics reveals high biological diversity and specific adaptations in the industrially and medically important fungal genus Aspergillus.</title>
        <authorList>
            <person name="de Vries R.P."/>
            <person name="Riley R."/>
            <person name="Wiebenga A."/>
            <person name="Aguilar-Osorio G."/>
            <person name="Amillis S."/>
            <person name="Uchima C.A."/>
            <person name="Anderluh G."/>
            <person name="Asadollahi M."/>
            <person name="Askin M."/>
            <person name="Barry K."/>
            <person name="Battaglia E."/>
            <person name="Bayram O."/>
            <person name="Benocci T."/>
            <person name="Braus-Stromeyer S.A."/>
            <person name="Caldana C."/>
            <person name="Canovas D."/>
            <person name="Cerqueira G.C."/>
            <person name="Chen F."/>
            <person name="Chen W."/>
            <person name="Choi C."/>
            <person name="Clum A."/>
            <person name="Dos Santos R.A."/>
            <person name="Damasio A.R."/>
            <person name="Diallinas G."/>
            <person name="Emri T."/>
            <person name="Fekete E."/>
            <person name="Flipphi M."/>
            <person name="Freyberg S."/>
            <person name="Gallo A."/>
            <person name="Gournas C."/>
            <person name="Habgood R."/>
            <person name="Hainaut M."/>
            <person name="Harispe M.L."/>
            <person name="Henrissat B."/>
            <person name="Hilden K.S."/>
            <person name="Hope R."/>
            <person name="Hossain A."/>
            <person name="Karabika E."/>
            <person name="Karaffa L."/>
            <person name="Karanyi Z."/>
            <person name="Krasevec N."/>
            <person name="Kuo A."/>
            <person name="Kusch H."/>
            <person name="LaButti K."/>
            <person name="Lagendijk E.L."/>
            <person name="Lapidus A."/>
            <person name="Levasseur A."/>
            <person name="Lindquist E."/>
            <person name="Lipzen A."/>
            <person name="Logrieco A.F."/>
            <person name="MacCabe A."/>
            <person name="Maekelae M.R."/>
            <person name="Malavazi I."/>
            <person name="Melin P."/>
            <person name="Meyer V."/>
            <person name="Mielnichuk N."/>
            <person name="Miskei M."/>
            <person name="Molnar A.P."/>
            <person name="Mule G."/>
            <person name="Ngan C.Y."/>
            <person name="Orejas M."/>
            <person name="Orosz E."/>
            <person name="Ouedraogo J.P."/>
            <person name="Overkamp K.M."/>
            <person name="Park H.-S."/>
            <person name="Perrone G."/>
            <person name="Piumi F."/>
            <person name="Punt P.J."/>
            <person name="Ram A.F."/>
            <person name="Ramon A."/>
            <person name="Rauscher S."/>
            <person name="Record E."/>
            <person name="Riano-Pachon D.M."/>
            <person name="Robert V."/>
            <person name="Roehrig J."/>
            <person name="Ruller R."/>
            <person name="Salamov A."/>
            <person name="Salih N.S."/>
            <person name="Samson R.A."/>
            <person name="Sandor E."/>
            <person name="Sanguinetti M."/>
            <person name="Schuetze T."/>
            <person name="Sepcic K."/>
            <person name="Shelest E."/>
            <person name="Sherlock G."/>
            <person name="Sophianopoulou V."/>
            <person name="Squina F.M."/>
            <person name="Sun H."/>
            <person name="Susca A."/>
            <person name="Todd R.B."/>
            <person name="Tsang A."/>
            <person name="Unkles S.E."/>
            <person name="van de Wiele N."/>
            <person name="van Rossen-Uffink D."/>
            <person name="Oliveira J.V."/>
            <person name="Vesth T.C."/>
            <person name="Visser J."/>
            <person name="Yu J.-H."/>
            <person name="Zhou M."/>
            <person name="Andersen M.R."/>
            <person name="Archer D.B."/>
            <person name="Baker S.E."/>
            <person name="Benoit I."/>
            <person name="Brakhage A.A."/>
            <person name="Braus G.H."/>
            <person name="Fischer R."/>
            <person name="Frisvad J.C."/>
            <person name="Goldman G.H."/>
            <person name="Houbraken J."/>
            <person name="Oakley B."/>
            <person name="Pocsi I."/>
            <person name="Scazzocchio C."/>
            <person name="Seiboth B."/>
            <person name="vanKuyk P.A."/>
            <person name="Wortman J."/>
            <person name="Dyer P.S."/>
            <person name="Grigoriev I.V."/>
        </authorList>
    </citation>
    <scope>NUCLEOTIDE SEQUENCE [LARGE SCALE GENOMIC DNA]</scope>
    <source>
        <strain evidence="10">CBS 516.65</strain>
    </source>
</reference>
<dbReference type="RefSeq" id="XP_022402742.1">
    <property type="nucleotide sequence ID" value="XM_022543369.1"/>
</dbReference>
<evidence type="ECO:0000313" key="9">
    <source>
        <dbReference type="EMBL" id="OJJ86048.1"/>
    </source>
</evidence>
<dbReference type="Pfam" id="PF00648">
    <property type="entry name" value="Peptidase_C2"/>
    <property type="match status" value="1"/>
</dbReference>
<evidence type="ECO:0000256" key="3">
    <source>
        <dbReference type="ARBA" id="ARBA00022801"/>
    </source>
</evidence>
<name>A0A1L9VQ46_ASPGL</name>
<dbReference type="InterPro" id="IPR038765">
    <property type="entry name" value="Papain-like_cys_pep_sf"/>
</dbReference>
<protein>
    <recommendedName>
        <fullName evidence="8">Calpain catalytic domain-containing protein</fullName>
    </recommendedName>
</protein>
<evidence type="ECO:0000313" key="10">
    <source>
        <dbReference type="Proteomes" id="UP000184300"/>
    </source>
</evidence>
<feature type="active site" evidence="5 6">
    <location>
        <position position="365"/>
    </location>
</feature>
<keyword evidence="2 6" id="KW-0645">Protease</keyword>
<dbReference type="OrthoDB" id="424753at2759"/>
<dbReference type="VEuPathDB" id="FungiDB:ASPGLDRAFT_24201"/>
<dbReference type="Proteomes" id="UP000184300">
    <property type="component" value="Unassembled WGS sequence"/>
</dbReference>
<evidence type="ECO:0000256" key="4">
    <source>
        <dbReference type="ARBA" id="ARBA00022807"/>
    </source>
</evidence>
<dbReference type="GeneID" id="34459630"/>
<dbReference type="SMART" id="SM00230">
    <property type="entry name" value="CysPc"/>
    <property type="match status" value="1"/>
</dbReference>
<evidence type="ECO:0000256" key="2">
    <source>
        <dbReference type="ARBA" id="ARBA00022670"/>
    </source>
</evidence>
<evidence type="ECO:0000256" key="6">
    <source>
        <dbReference type="PROSITE-ProRule" id="PRU00239"/>
    </source>
</evidence>
<dbReference type="AlphaFoldDB" id="A0A1L9VQ46"/>
<dbReference type="PROSITE" id="PS50203">
    <property type="entry name" value="CALPAIN_CAT"/>
    <property type="match status" value="1"/>
</dbReference>